<reference evidence="1" key="1">
    <citation type="submission" date="2022-03" db="EMBL/GenBank/DDBJ databases">
        <title>Genomic analyses of argali, domestic sheep and their hybrids provide insights into chromosomal evolution, heterosis and genetic basis of agronomic traits.</title>
        <authorList>
            <person name="Li M."/>
        </authorList>
    </citation>
    <scope>NUCLEOTIDE SEQUENCE</scope>
    <source>
        <strain evidence="1">CAU-MHL-2022a</strain>
        <tissue evidence="1">Skin</tissue>
    </source>
</reference>
<dbReference type="Proteomes" id="UP001214576">
    <property type="component" value="Unassembled WGS sequence"/>
</dbReference>
<sequence length="95" mass="10133">MATDFSTLAWKNPMDGEACPMDWSPPGYWSGLPCPPPGNLPKPGIEPTSLMSPALAVLCKFWQLYGGVMVTSSKRAYAIPKSTAPRAPVPAADHC</sequence>
<evidence type="ECO:0000313" key="2">
    <source>
        <dbReference type="Proteomes" id="UP001214576"/>
    </source>
</evidence>
<protein>
    <submittedName>
        <fullName evidence="1">Uncharacterized protein</fullName>
    </submittedName>
</protein>
<keyword evidence="2" id="KW-1185">Reference proteome</keyword>
<comment type="caution">
    <text evidence="1">The sequence shown here is derived from an EMBL/GenBank/DDBJ whole genome shotgun (WGS) entry which is preliminary data.</text>
</comment>
<evidence type="ECO:0000313" key="1">
    <source>
        <dbReference type="EMBL" id="KAI4548034.1"/>
    </source>
</evidence>
<gene>
    <name evidence="1" type="ORF">MG293_000364</name>
</gene>
<accession>A0AAD4YH30</accession>
<organism evidence="1 2">
    <name type="scientific">Ovis ammon polii</name>
    <dbReference type="NCBI Taxonomy" id="230172"/>
    <lineage>
        <taxon>Eukaryota</taxon>
        <taxon>Metazoa</taxon>
        <taxon>Chordata</taxon>
        <taxon>Craniata</taxon>
        <taxon>Vertebrata</taxon>
        <taxon>Euteleostomi</taxon>
        <taxon>Mammalia</taxon>
        <taxon>Eutheria</taxon>
        <taxon>Laurasiatheria</taxon>
        <taxon>Artiodactyla</taxon>
        <taxon>Ruminantia</taxon>
        <taxon>Pecora</taxon>
        <taxon>Bovidae</taxon>
        <taxon>Caprinae</taxon>
        <taxon>Ovis</taxon>
    </lineage>
</organism>
<proteinExistence type="predicted"/>
<dbReference type="EMBL" id="JAKZEL010000001">
    <property type="protein sequence ID" value="KAI4548034.1"/>
    <property type="molecule type" value="Genomic_DNA"/>
</dbReference>
<name>A0AAD4YH30_OVIAM</name>
<dbReference type="AlphaFoldDB" id="A0AAD4YH30"/>